<evidence type="ECO:0000313" key="3">
    <source>
        <dbReference type="Proteomes" id="UP001457282"/>
    </source>
</evidence>
<dbReference type="GO" id="GO:0000398">
    <property type="term" value="P:mRNA splicing, via spliceosome"/>
    <property type="evidence" value="ECO:0007669"/>
    <property type="project" value="InterPro"/>
</dbReference>
<organism evidence="2 3">
    <name type="scientific">Rubus argutus</name>
    <name type="common">Southern blackberry</name>
    <dbReference type="NCBI Taxonomy" id="59490"/>
    <lineage>
        <taxon>Eukaryota</taxon>
        <taxon>Viridiplantae</taxon>
        <taxon>Streptophyta</taxon>
        <taxon>Embryophyta</taxon>
        <taxon>Tracheophyta</taxon>
        <taxon>Spermatophyta</taxon>
        <taxon>Magnoliopsida</taxon>
        <taxon>eudicotyledons</taxon>
        <taxon>Gunneridae</taxon>
        <taxon>Pentapetalae</taxon>
        <taxon>rosids</taxon>
        <taxon>fabids</taxon>
        <taxon>Rosales</taxon>
        <taxon>Rosaceae</taxon>
        <taxon>Rosoideae</taxon>
        <taxon>Rosoideae incertae sedis</taxon>
        <taxon>Rubus</taxon>
    </lineage>
</organism>
<comment type="caution">
    <text evidence="2">The sequence shown here is derived from an EMBL/GenBank/DDBJ whole genome shotgun (WGS) entry which is preliminary data.</text>
</comment>
<accession>A0AAW1WGS2</accession>
<dbReference type="InterPro" id="IPR029071">
    <property type="entry name" value="Ubiquitin-like_domsf"/>
</dbReference>
<dbReference type="Pfam" id="PF18036">
    <property type="entry name" value="Ubiquitin_4"/>
    <property type="match status" value="1"/>
</dbReference>
<dbReference type="CDD" id="cd17058">
    <property type="entry name" value="Ubl_SNRNP25"/>
    <property type="match status" value="1"/>
</dbReference>
<dbReference type="Proteomes" id="UP001457282">
    <property type="component" value="Unassembled WGS sequence"/>
</dbReference>
<sequence length="232" mass="26696">MRVFNLIERRRLLSPVTRNDDVDEKDDVRSITHSYKKLAPLPLLTLSVLKLDGSVFEIHVGRTATIAELKQAVEVVFSSSQSKIPWSLVWGHFCLSHVGQKLTNDTAHIRTFGIKDGDQIQFTRHMSISNMPVKKGYKNESVPCKQHLMLSYGSHGHEEKVENSSEDFDNNVIQEDKSKYYPNKDVEECPVPEFKLVRFWKGWLSYSKVIGGFKKGIRRQESSIEIPELFMK</sequence>
<dbReference type="AlphaFoldDB" id="A0AAW1WGS2"/>
<name>A0AAW1WGS2_RUBAR</name>
<dbReference type="PANTHER" id="PTHR14942">
    <property type="entry name" value="U11/U12 SMALL NUCLEAR RIBONUCLEOPROTEIN 25 KDA PROTEIN"/>
    <property type="match status" value="1"/>
</dbReference>
<dbReference type="PANTHER" id="PTHR14942:SF9">
    <property type="entry name" value="OS02G0188500 PROTEIN"/>
    <property type="match status" value="1"/>
</dbReference>
<evidence type="ECO:0000313" key="2">
    <source>
        <dbReference type="EMBL" id="KAK9923104.1"/>
    </source>
</evidence>
<dbReference type="InterPro" id="IPR039690">
    <property type="entry name" value="SNRNP25"/>
</dbReference>
<evidence type="ECO:0000259" key="1">
    <source>
        <dbReference type="Pfam" id="PF18036"/>
    </source>
</evidence>
<feature type="domain" description="SNRNP25 ubiquitin-like" evidence="1">
    <location>
        <begin position="44"/>
        <end position="125"/>
    </location>
</feature>
<proteinExistence type="predicted"/>
<dbReference type="InterPro" id="IPR040610">
    <property type="entry name" value="SNRNP25_ubiquitin"/>
</dbReference>
<keyword evidence="3" id="KW-1185">Reference proteome</keyword>
<dbReference type="SUPFAM" id="SSF54236">
    <property type="entry name" value="Ubiquitin-like"/>
    <property type="match status" value="1"/>
</dbReference>
<protein>
    <recommendedName>
        <fullName evidence="1">SNRNP25 ubiquitin-like domain-containing protein</fullName>
    </recommendedName>
</protein>
<dbReference type="Gene3D" id="3.10.20.90">
    <property type="entry name" value="Phosphatidylinositol 3-kinase Catalytic Subunit, Chain A, domain 1"/>
    <property type="match status" value="1"/>
</dbReference>
<reference evidence="2 3" key="1">
    <citation type="journal article" date="2023" name="G3 (Bethesda)">
        <title>A chromosome-length genome assembly and annotation of blackberry (Rubus argutus, cv. 'Hillquist').</title>
        <authorList>
            <person name="Bruna T."/>
            <person name="Aryal R."/>
            <person name="Dudchenko O."/>
            <person name="Sargent D.J."/>
            <person name="Mead D."/>
            <person name="Buti M."/>
            <person name="Cavallini A."/>
            <person name="Hytonen T."/>
            <person name="Andres J."/>
            <person name="Pham M."/>
            <person name="Weisz D."/>
            <person name="Mascagni F."/>
            <person name="Usai G."/>
            <person name="Natali L."/>
            <person name="Bassil N."/>
            <person name="Fernandez G.E."/>
            <person name="Lomsadze A."/>
            <person name="Armour M."/>
            <person name="Olukolu B."/>
            <person name="Poorten T."/>
            <person name="Britton C."/>
            <person name="Davik J."/>
            <person name="Ashrafi H."/>
            <person name="Aiden E.L."/>
            <person name="Borodovsky M."/>
            <person name="Worthington M."/>
        </authorList>
    </citation>
    <scope>NUCLEOTIDE SEQUENCE [LARGE SCALE GENOMIC DNA]</scope>
    <source>
        <strain evidence="2">PI 553951</strain>
    </source>
</reference>
<dbReference type="EMBL" id="JBEDUW010000006">
    <property type="protein sequence ID" value="KAK9923104.1"/>
    <property type="molecule type" value="Genomic_DNA"/>
</dbReference>
<gene>
    <name evidence="2" type="ORF">M0R45_031538</name>
</gene>